<name>A0AAN9AEA9_HALRR</name>
<sequence length="94" mass="10938">PKPTSGPAVTCGDGSQSYPSKKPKPKLKVDMGTNYKRTNPLAEINTKSRNQFWEEQEAEERKRRIEEQQRKDEELKQLERERKQREARSCSACS</sequence>
<protein>
    <submittedName>
        <fullName evidence="2">Uncharacterized protein</fullName>
    </submittedName>
</protein>
<evidence type="ECO:0000313" key="2">
    <source>
        <dbReference type="EMBL" id="KAK7085344.1"/>
    </source>
</evidence>
<keyword evidence="3" id="KW-1185">Reference proteome</keyword>
<evidence type="ECO:0000313" key="3">
    <source>
        <dbReference type="Proteomes" id="UP001381693"/>
    </source>
</evidence>
<feature type="region of interest" description="Disordered" evidence="1">
    <location>
        <begin position="1"/>
        <end position="94"/>
    </location>
</feature>
<accession>A0AAN9AEA9</accession>
<proteinExistence type="predicted"/>
<comment type="caution">
    <text evidence="2">The sequence shown here is derived from an EMBL/GenBank/DDBJ whole genome shotgun (WGS) entry which is preliminary data.</text>
</comment>
<feature type="non-terminal residue" evidence="2">
    <location>
        <position position="1"/>
    </location>
</feature>
<dbReference type="Proteomes" id="UP001381693">
    <property type="component" value="Unassembled WGS sequence"/>
</dbReference>
<organism evidence="2 3">
    <name type="scientific">Halocaridina rubra</name>
    <name type="common">Hawaiian red shrimp</name>
    <dbReference type="NCBI Taxonomy" id="373956"/>
    <lineage>
        <taxon>Eukaryota</taxon>
        <taxon>Metazoa</taxon>
        <taxon>Ecdysozoa</taxon>
        <taxon>Arthropoda</taxon>
        <taxon>Crustacea</taxon>
        <taxon>Multicrustacea</taxon>
        <taxon>Malacostraca</taxon>
        <taxon>Eumalacostraca</taxon>
        <taxon>Eucarida</taxon>
        <taxon>Decapoda</taxon>
        <taxon>Pleocyemata</taxon>
        <taxon>Caridea</taxon>
        <taxon>Atyoidea</taxon>
        <taxon>Atyidae</taxon>
        <taxon>Halocaridina</taxon>
    </lineage>
</organism>
<gene>
    <name evidence="2" type="ORF">SK128_006061</name>
</gene>
<evidence type="ECO:0000256" key="1">
    <source>
        <dbReference type="SAM" id="MobiDB-lite"/>
    </source>
</evidence>
<feature type="compositionally biased region" description="Basic and acidic residues" evidence="1">
    <location>
        <begin position="59"/>
        <end position="88"/>
    </location>
</feature>
<reference evidence="2 3" key="1">
    <citation type="submission" date="2023-11" db="EMBL/GenBank/DDBJ databases">
        <title>Halocaridina rubra genome assembly.</title>
        <authorList>
            <person name="Smith C."/>
        </authorList>
    </citation>
    <scope>NUCLEOTIDE SEQUENCE [LARGE SCALE GENOMIC DNA]</scope>
    <source>
        <strain evidence="2">EP-1</strain>
        <tissue evidence="2">Whole</tissue>
    </source>
</reference>
<dbReference type="EMBL" id="JAXCGZ010001143">
    <property type="protein sequence ID" value="KAK7085344.1"/>
    <property type="molecule type" value="Genomic_DNA"/>
</dbReference>
<dbReference type="AlphaFoldDB" id="A0AAN9AEA9"/>